<evidence type="ECO:0000259" key="2">
    <source>
        <dbReference type="Pfam" id="PF10536"/>
    </source>
</evidence>
<evidence type="ECO:0000256" key="1">
    <source>
        <dbReference type="SAM" id="MobiDB-lite"/>
    </source>
</evidence>
<organism evidence="3 4">
    <name type="scientific">Arachis hypogaea</name>
    <name type="common">Peanut</name>
    <dbReference type="NCBI Taxonomy" id="3818"/>
    <lineage>
        <taxon>Eukaryota</taxon>
        <taxon>Viridiplantae</taxon>
        <taxon>Streptophyta</taxon>
        <taxon>Embryophyta</taxon>
        <taxon>Tracheophyta</taxon>
        <taxon>Spermatophyta</taxon>
        <taxon>Magnoliopsida</taxon>
        <taxon>eudicotyledons</taxon>
        <taxon>Gunneridae</taxon>
        <taxon>Pentapetalae</taxon>
        <taxon>rosids</taxon>
        <taxon>fabids</taxon>
        <taxon>Fabales</taxon>
        <taxon>Fabaceae</taxon>
        <taxon>Papilionoideae</taxon>
        <taxon>50 kb inversion clade</taxon>
        <taxon>dalbergioids sensu lato</taxon>
        <taxon>Dalbergieae</taxon>
        <taxon>Pterocarpus clade</taxon>
        <taxon>Arachis</taxon>
    </lineage>
</organism>
<protein>
    <recommendedName>
        <fullName evidence="2">Aminotransferase-like plant mobile domain-containing protein</fullName>
    </recommendedName>
</protein>
<dbReference type="InterPro" id="IPR019557">
    <property type="entry name" value="AminoTfrase-like_pln_mobile"/>
</dbReference>
<dbReference type="PANTHER" id="PTHR46033:SF8">
    <property type="entry name" value="PROTEIN MAINTENANCE OF MERISTEMS-LIKE"/>
    <property type="match status" value="1"/>
</dbReference>
<accession>A0A445E2T7</accession>
<sequence>MQPNRNLLVCKLDPPQTWDPMLAWVRRIRDAEPLDTEESIRRYVRCHIFCLLGSTLFTDKSTAYAHAKYLPLLRDFEQIHTYSWGSACLAHLYRALCRASRYDTKEMDGPLNLLFVWAWERMPCLAPVPRQTLPPAEIPVVRRWSHSERTTAWLSKTVETFRHDIDYMEEFEWRPYHGLIVPDELYPHLEVCDIVAPLLSFECVEWHPADRVMRQYGYAQPPPRAARDIPVDQHCVVLRGVQLHDWTVLHGAWIEEWANRRHSRLRDRHPLPTWDFFPTVEYRDWYVRSYGHLLRLTAYVPHQPQPPAPQPPPPQHAVFEPIPYYIPQPPAPQHAVFEPIPYYIPQPPAYSHGSHHSQASHHSQHSEHTPHAQSSHHSQHSDHGPSGSHHDPILTIPSGTDWFDFSSGGEAGLGGWSDFSGIPSLSASADPRRASVDTAHGLQGRTSDRTSASASCDSGFMHRQRAYTVVDTFNPGSSAPTDAGGSAAPTEAGGSGAPGVDDSSPPERLTAARIDSCRSEIIPTPSFLTTYVRRFLRKKCHASAVSPSTKAKAIGTMFWFPSCATATRSVPLYFPYRCVPST</sequence>
<gene>
    <name evidence="3" type="ORF">Ahy_A03g016231</name>
</gene>
<dbReference type="Pfam" id="PF10536">
    <property type="entry name" value="PMD"/>
    <property type="match status" value="1"/>
</dbReference>
<dbReference type="InterPro" id="IPR044824">
    <property type="entry name" value="MAIN-like"/>
</dbReference>
<proteinExistence type="predicted"/>
<evidence type="ECO:0000313" key="4">
    <source>
        <dbReference type="Proteomes" id="UP000289738"/>
    </source>
</evidence>
<dbReference type="AlphaFoldDB" id="A0A445E2T7"/>
<reference evidence="3 4" key="1">
    <citation type="submission" date="2019-01" db="EMBL/GenBank/DDBJ databases">
        <title>Sequencing of cultivated peanut Arachis hypogaea provides insights into genome evolution and oil improvement.</title>
        <authorList>
            <person name="Chen X."/>
        </authorList>
    </citation>
    <scope>NUCLEOTIDE SEQUENCE [LARGE SCALE GENOMIC DNA]</scope>
    <source>
        <strain evidence="4">cv. Fuhuasheng</strain>
        <tissue evidence="3">Leaves</tissue>
    </source>
</reference>
<feature type="compositionally biased region" description="Basic and acidic residues" evidence="1">
    <location>
        <begin position="379"/>
        <end position="392"/>
    </location>
</feature>
<feature type="compositionally biased region" description="Basic residues" evidence="1">
    <location>
        <begin position="353"/>
        <end position="363"/>
    </location>
</feature>
<feature type="region of interest" description="Disordered" evidence="1">
    <location>
        <begin position="348"/>
        <end position="396"/>
    </location>
</feature>
<name>A0A445E2T7_ARAHY</name>
<feature type="region of interest" description="Disordered" evidence="1">
    <location>
        <begin position="303"/>
        <end position="324"/>
    </location>
</feature>
<dbReference type="EMBL" id="SDMP01000003">
    <property type="protein sequence ID" value="RYR69673.1"/>
    <property type="molecule type" value="Genomic_DNA"/>
</dbReference>
<feature type="region of interest" description="Disordered" evidence="1">
    <location>
        <begin position="473"/>
        <end position="507"/>
    </location>
</feature>
<dbReference type="Proteomes" id="UP000289738">
    <property type="component" value="Chromosome A03"/>
</dbReference>
<feature type="region of interest" description="Disordered" evidence="1">
    <location>
        <begin position="427"/>
        <end position="457"/>
    </location>
</feature>
<evidence type="ECO:0000313" key="3">
    <source>
        <dbReference type="EMBL" id="RYR69673.1"/>
    </source>
</evidence>
<dbReference type="PANTHER" id="PTHR46033">
    <property type="entry name" value="PROTEIN MAIN-LIKE 2"/>
    <property type="match status" value="1"/>
</dbReference>
<feature type="compositionally biased region" description="Pro residues" evidence="1">
    <location>
        <begin position="303"/>
        <end position="315"/>
    </location>
</feature>
<keyword evidence="4" id="KW-1185">Reference proteome</keyword>
<comment type="caution">
    <text evidence="3">The sequence shown here is derived from an EMBL/GenBank/DDBJ whole genome shotgun (WGS) entry which is preliminary data.</text>
</comment>
<feature type="domain" description="Aminotransferase-like plant mobile" evidence="2">
    <location>
        <begin position="37"/>
        <end position="286"/>
    </location>
</feature>
<dbReference type="GO" id="GO:0010073">
    <property type="term" value="P:meristem maintenance"/>
    <property type="evidence" value="ECO:0007669"/>
    <property type="project" value="InterPro"/>
</dbReference>